<evidence type="ECO:0000256" key="3">
    <source>
        <dbReference type="ARBA" id="ARBA00006991"/>
    </source>
</evidence>
<evidence type="ECO:0000256" key="11">
    <source>
        <dbReference type="ARBA" id="ARBA00023125"/>
    </source>
</evidence>
<dbReference type="EMBL" id="JAODUP010000799">
    <property type="protein sequence ID" value="KAK2143924.1"/>
    <property type="molecule type" value="Genomic_DNA"/>
</dbReference>
<dbReference type="PROSITE" id="PS00028">
    <property type="entry name" value="ZINC_FINGER_C2H2_1"/>
    <property type="match status" value="6"/>
</dbReference>
<comment type="subcellular location">
    <subcellularLocation>
        <location evidence="2">Nucleus</location>
    </subcellularLocation>
</comment>
<dbReference type="AlphaFoldDB" id="A0AAD9IZT0"/>
<keyword evidence="5" id="KW-0479">Metal-binding</keyword>
<evidence type="ECO:0000256" key="15">
    <source>
        <dbReference type="SAM" id="MobiDB-lite"/>
    </source>
</evidence>
<name>A0AAD9IZT0_9ANNE</name>
<feature type="compositionally biased region" description="Basic and acidic residues" evidence="15">
    <location>
        <begin position="216"/>
        <end position="225"/>
    </location>
</feature>
<evidence type="ECO:0000313" key="17">
    <source>
        <dbReference type="EMBL" id="KAK2143924.1"/>
    </source>
</evidence>
<feature type="compositionally biased region" description="Basic and acidic residues" evidence="15">
    <location>
        <begin position="87"/>
        <end position="103"/>
    </location>
</feature>
<keyword evidence="6" id="KW-0677">Repeat</keyword>
<dbReference type="SMART" id="SM00355">
    <property type="entry name" value="ZnF_C2H2"/>
    <property type="match status" value="9"/>
</dbReference>
<dbReference type="PANTHER" id="PTHR24393:SF15">
    <property type="entry name" value="IP01243P-RELATED"/>
    <property type="match status" value="1"/>
</dbReference>
<dbReference type="Proteomes" id="UP001208570">
    <property type="component" value="Unassembled WGS sequence"/>
</dbReference>
<evidence type="ECO:0000256" key="14">
    <source>
        <dbReference type="PROSITE-ProRule" id="PRU00042"/>
    </source>
</evidence>
<sequence>MDLLEPDRWRTFIEKTEELFVCGYKLSIPLQLKAVDELDNKLVVWKNTLPVSAKSRHPKDSDTDVKKKDGRVGDNTPTDAGNIPVDGGKRVDSSDLDEKTDKDSISNRLIKDKTGVVKTTTNVKRGRPRKRRRQRTLHMNADEGLLSETVAEPETVEYMSHSDDDIESARTEDPLEKSVKNSAVKNVHIQDVRDCDRRRSKRIKSRRMNEMESDDDGGREKNSILKRTAEYETVVKLEVTDNDSWNNNRISSPEDQKPVTRGKRGRPRKLQSLPDNLFEGLNLTHKCSKCSKSYGTSEVLKCHMEVHKDDLPLTCLTCSKTYNSRGGFDNHIRTHDPDNQIQCPHCEFRYPNYTVMNRHVLMKHAAINSRPFLCDLCGKGFLQPSTLKVHMCTHDVEKNFACDQCKFRTHTKNILAVHKKNIHSEKEYYCCDLCDVRVKYKGSLIEHRRRHFGERPHQCPVCSSKFTSRSQLAQHKKIHREKTFVCDQCKKKFIDRHKLARHMTIHTGEKKYSCGFCSYQCNVRGNIRKHWLFVHKIDHDRRMQRVKLINTNGIDEEKMLKSSSDVMKRPDNDVAIAPDSNQLETQENDGNQQITEACLKSIAEKNQEENNFIKVQTDYSNRAIILPEITSDGGSFQGTCPVLSVSTDLPSVLSETELCINGVADVDQHAITETVIDDGKVLELPVASNSLSVITQDSIYPGDLGLETKVEMAEDGTQYVYVYFPVDQIPSQSAVPTASTEEYVVTVEETETQQASLGLNNMI</sequence>
<feature type="domain" description="C2H2-type" evidence="16">
    <location>
        <begin position="457"/>
        <end position="484"/>
    </location>
</feature>
<feature type="domain" description="C2H2-type" evidence="16">
    <location>
        <begin position="285"/>
        <end position="312"/>
    </location>
</feature>
<dbReference type="PROSITE" id="PS50157">
    <property type="entry name" value="ZINC_FINGER_C2H2_2"/>
    <property type="match status" value="7"/>
</dbReference>
<dbReference type="GO" id="GO:0000978">
    <property type="term" value="F:RNA polymerase II cis-regulatory region sequence-specific DNA binding"/>
    <property type="evidence" value="ECO:0007669"/>
    <property type="project" value="TreeGrafter"/>
</dbReference>
<feature type="domain" description="C2H2-type" evidence="16">
    <location>
        <begin position="313"/>
        <end position="340"/>
    </location>
</feature>
<feature type="compositionally biased region" description="Basic residues" evidence="15">
    <location>
        <begin position="260"/>
        <end position="269"/>
    </location>
</feature>
<comment type="function">
    <text evidence="1">May be involved in transcriptional regulation.</text>
</comment>
<feature type="domain" description="C2H2-type" evidence="16">
    <location>
        <begin position="484"/>
        <end position="511"/>
    </location>
</feature>
<dbReference type="FunFam" id="3.30.160.60:FF:000446">
    <property type="entry name" value="Zinc finger protein"/>
    <property type="match status" value="1"/>
</dbReference>
<dbReference type="GO" id="GO:0008270">
    <property type="term" value="F:zinc ion binding"/>
    <property type="evidence" value="ECO:0007669"/>
    <property type="project" value="UniProtKB-KW"/>
</dbReference>
<dbReference type="Pfam" id="PF00096">
    <property type="entry name" value="zf-C2H2"/>
    <property type="match status" value="3"/>
</dbReference>
<dbReference type="GO" id="GO:0005634">
    <property type="term" value="C:nucleus"/>
    <property type="evidence" value="ECO:0007669"/>
    <property type="project" value="TreeGrafter"/>
</dbReference>
<comment type="caution">
    <text evidence="17">The sequence shown here is derived from an EMBL/GenBank/DDBJ whole genome shotgun (WGS) entry which is preliminary data.</text>
</comment>
<reference evidence="17" key="1">
    <citation type="journal article" date="2023" name="Mol. Biol. Evol.">
        <title>Third-Generation Sequencing Reveals the Adaptive Role of the Epigenome in Three Deep-Sea Polychaetes.</title>
        <authorList>
            <person name="Perez M."/>
            <person name="Aroh O."/>
            <person name="Sun Y."/>
            <person name="Lan Y."/>
            <person name="Juniper S.K."/>
            <person name="Young C.R."/>
            <person name="Angers B."/>
            <person name="Qian P.Y."/>
        </authorList>
    </citation>
    <scope>NUCLEOTIDE SEQUENCE</scope>
    <source>
        <strain evidence="17">P08H-3</strain>
    </source>
</reference>
<keyword evidence="9" id="KW-0832">Ubl conjugation</keyword>
<evidence type="ECO:0000256" key="8">
    <source>
        <dbReference type="ARBA" id="ARBA00022833"/>
    </source>
</evidence>
<keyword evidence="4" id="KW-1017">Isopeptide bond</keyword>
<evidence type="ECO:0000256" key="6">
    <source>
        <dbReference type="ARBA" id="ARBA00022737"/>
    </source>
</evidence>
<keyword evidence="18" id="KW-1185">Reference proteome</keyword>
<dbReference type="FunFam" id="3.30.160.60:FF:000247">
    <property type="entry name" value="Zinc finger protein 236"/>
    <property type="match status" value="1"/>
</dbReference>
<dbReference type="InterPro" id="IPR013087">
    <property type="entry name" value="Znf_C2H2_type"/>
</dbReference>
<accession>A0AAD9IZT0</accession>
<dbReference type="PANTHER" id="PTHR24393">
    <property type="entry name" value="ZINC FINGER PROTEIN"/>
    <property type="match status" value="1"/>
</dbReference>
<evidence type="ECO:0000256" key="9">
    <source>
        <dbReference type="ARBA" id="ARBA00022843"/>
    </source>
</evidence>
<comment type="similarity">
    <text evidence="3">Belongs to the krueppel C2H2-type zinc-finger protein family.</text>
</comment>
<evidence type="ECO:0000313" key="18">
    <source>
        <dbReference type="Proteomes" id="UP001208570"/>
    </source>
</evidence>
<feature type="domain" description="C2H2-type" evidence="16">
    <location>
        <begin position="372"/>
        <end position="399"/>
    </location>
</feature>
<feature type="domain" description="C2H2-type" evidence="16">
    <location>
        <begin position="400"/>
        <end position="428"/>
    </location>
</feature>
<keyword evidence="13" id="KW-0539">Nucleus</keyword>
<keyword evidence="10" id="KW-0805">Transcription regulation</keyword>
<evidence type="ECO:0000256" key="7">
    <source>
        <dbReference type="ARBA" id="ARBA00022771"/>
    </source>
</evidence>
<feature type="domain" description="C2H2-type" evidence="16">
    <location>
        <begin position="429"/>
        <end position="456"/>
    </location>
</feature>
<keyword evidence="7 14" id="KW-0863">Zinc-finger</keyword>
<gene>
    <name evidence="17" type="ORF">LSH36_799g00033</name>
</gene>
<evidence type="ECO:0000256" key="1">
    <source>
        <dbReference type="ARBA" id="ARBA00003767"/>
    </source>
</evidence>
<feature type="compositionally biased region" description="Basic and acidic residues" evidence="15">
    <location>
        <begin position="58"/>
        <end position="72"/>
    </location>
</feature>
<dbReference type="InterPro" id="IPR056381">
    <property type="entry name" value="Znf_C2HC_ASCIZ_3rd"/>
</dbReference>
<keyword evidence="8" id="KW-0862">Zinc</keyword>
<feature type="compositionally biased region" description="Basic and acidic residues" evidence="15">
    <location>
        <begin position="188"/>
        <end position="197"/>
    </location>
</feature>
<feature type="region of interest" description="Disordered" evidence="15">
    <location>
        <begin position="243"/>
        <end position="273"/>
    </location>
</feature>
<dbReference type="Gene3D" id="3.30.160.60">
    <property type="entry name" value="Classic Zinc Finger"/>
    <property type="match status" value="5"/>
</dbReference>
<organism evidence="17 18">
    <name type="scientific">Paralvinella palmiformis</name>
    <dbReference type="NCBI Taxonomy" id="53620"/>
    <lineage>
        <taxon>Eukaryota</taxon>
        <taxon>Metazoa</taxon>
        <taxon>Spiralia</taxon>
        <taxon>Lophotrochozoa</taxon>
        <taxon>Annelida</taxon>
        <taxon>Polychaeta</taxon>
        <taxon>Sedentaria</taxon>
        <taxon>Canalipalpata</taxon>
        <taxon>Terebellida</taxon>
        <taxon>Terebelliformia</taxon>
        <taxon>Alvinellidae</taxon>
        <taxon>Paralvinella</taxon>
    </lineage>
</organism>
<dbReference type="SUPFAM" id="SSF57667">
    <property type="entry name" value="beta-beta-alpha zinc fingers"/>
    <property type="match status" value="4"/>
</dbReference>
<evidence type="ECO:0000256" key="5">
    <source>
        <dbReference type="ARBA" id="ARBA00022723"/>
    </source>
</evidence>
<protein>
    <recommendedName>
        <fullName evidence="16">C2H2-type domain-containing protein</fullName>
    </recommendedName>
</protein>
<proteinExistence type="inferred from homology"/>
<feature type="region of interest" description="Disordered" evidence="15">
    <location>
        <begin position="52"/>
        <end position="103"/>
    </location>
</feature>
<feature type="region of interest" description="Disordered" evidence="15">
    <location>
        <begin position="159"/>
        <end position="225"/>
    </location>
</feature>
<evidence type="ECO:0000256" key="2">
    <source>
        <dbReference type="ARBA" id="ARBA00004123"/>
    </source>
</evidence>
<evidence type="ECO:0000256" key="4">
    <source>
        <dbReference type="ARBA" id="ARBA00022499"/>
    </source>
</evidence>
<dbReference type="GO" id="GO:0001228">
    <property type="term" value="F:DNA-binding transcription activator activity, RNA polymerase II-specific"/>
    <property type="evidence" value="ECO:0007669"/>
    <property type="project" value="TreeGrafter"/>
</dbReference>
<dbReference type="InterPro" id="IPR036236">
    <property type="entry name" value="Znf_C2H2_sf"/>
</dbReference>
<dbReference type="FunFam" id="3.30.160.60:FF:000534">
    <property type="entry name" value="zinc finger protein 674"/>
    <property type="match status" value="1"/>
</dbReference>
<evidence type="ECO:0000256" key="10">
    <source>
        <dbReference type="ARBA" id="ARBA00023015"/>
    </source>
</evidence>
<evidence type="ECO:0000256" key="12">
    <source>
        <dbReference type="ARBA" id="ARBA00023163"/>
    </source>
</evidence>
<keyword evidence="11" id="KW-0238">DNA-binding</keyword>
<evidence type="ECO:0000259" key="16">
    <source>
        <dbReference type="PROSITE" id="PS50157"/>
    </source>
</evidence>
<dbReference type="Pfam" id="PF24759">
    <property type="entry name" value="C2HC_ASCIZ"/>
    <property type="match status" value="1"/>
</dbReference>
<evidence type="ECO:0000256" key="13">
    <source>
        <dbReference type="ARBA" id="ARBA00023242"/>
    </source>
</evidence>
<feature type="compositionally biased region" description="Basic and acidic residues" evidence="15">
    <location>
        <begin position="160"/>
        <end position="179"/>
    </location>
</feature>
<keyword evidence="12" id="KW-0804">Transcription</keyword>